<dbReference type="RefSeq" id="WP_119530286.1">
    <property type="nucleotide sequence ID" value="NZ_JBHSSP010000037.1"/>
</dbReference>
<sequence>MKVLKTLSVLAVAALALGSCARNETSFHSVQETLASAQAKKVVDPNIQLFWGTDAPGTLLLKDATTNRTTNAFAKADVNSCQWAFLSAVVQLQKKAKELGGTKVTNIFSTYKGSNFKSATQYECHAGNLISRVSLTGDIKK</sequence>
<dbReference type="AlphaFoldDB" id="A0A3A1YNH5"/>
<gene>
    <name evidence="2" type="ORF">CKF58_01830</name>
</gene>
<dbReference type="PROSITE" id="PS51257">
    <property type="entry name" value="PROKAR_LIPOPROTEIN"/>
    <property type="match status" value="1"/>
</dbReference>
<dbReference type="OrthoDB" id="8161726at2"/>
<comment type="caution">
    <text evidence="2">The sequence shown here is derived from an EMBL/GenBank/DDBJ whole genome shotgun (WGS) entry which is preliminary data.</text>
</comment>
<name>A0A3A1YNH5_9GAMM</name>
<dbReference type="EMBL" id="NRJG01000028">
    <property type="protein sequence ID" value="RIY39712.1"/>
    <property type="molecule type" value="Genomic_DNA"/>
</dbReference>
<accession>A0A3A1YNH5</accession>
<dbReference type="Proteomes" id="UP000265916">
    <property type="component" value="Unassembled WGS sequence"/>
</dbReference>
<proteinExistence type="predicted"/>
<evidence type="ECO:0000256" key="1">
    <source>
        <dbReference type="SAM" id="SignalP"/>
    </source>
</evidence>
<feature type="chain" id="PRO_5017188411" description="Excinuclease ATPase subunit" evidence="1">
    <location>
        <begin position="22"/>
        <end position="141"/>
    </location>
</feature>
<protein>
    <recommendedName>
        <fullName evidence="4">Excinuclease ATPase subunit</fullName>
    </recommendedName>
</protein>
<evidence type="ECO:0000313" key="2">
    <source>
        <dbReference type="EMBL" id="RIY39712.1"/>
    </source>
</evidence>
<keyword evidence="1" id="KW-0732">Signal</keyword>
<keyword evidence="3" id="KW-1185">Reference proteome</keyword>
<feature type="signal peptide" evidence="1">
    <location>
        <begin position="1"/>
        <end position="21"/>
    </location>
</feature>
<evidence type="ECO:0000313" key="3">
    <source>
        <dbReference type="Proteomes" id="UP000265916"/>
    </source>
</evidence>
<organism evidence="2 3">
    <name type="scientific">Psittacicella hinzii</name>
    <dbReference type="NCBI Taxonomy" id="2028575"/>
    <lineage>
        <taxon>Bacteria</taxon>
        <taxon>Pseudomonadati</taxon>
        <taxon>Pseudomonadota</taxon>
        <taxon>Gammaproteobacteria</taxon>
        <taxon>Pasteurellales</taxon>
        <taxon>Psittacicellaceae</taxon>
        <taxon>Psittacicella</taxon>
    </lineage>
</organism>
<evidence type="ECO:0008006" key="4">
    <source>
        <dbReference type="Google" id="ProtNLM"/>
    </source>
</evidence>
<reference evidence="2 3" key="1">
    <citation type="submission" date="2017-08" db="EMBL/GenBank/DDBJ databases">
        <title>Reclassification of Bisgaard taxon 37 and 44.</title>
        <authorList>
            <person name="Christensen H."/>
        </authorList>
    </citation>
    <scope>NUCLEOTIDE SEQUENCE [LARGE SCALE GENOMIC DNA]</scope>
    <source>
        <strain evidence="2 3">111</strain>
    </source>
</reference>